<evidence type="ECO:0000256" key="1">
    <source>
        <dbReference type="SAM" id="MobiDB-lite"/>
    </source>
</evidence>
<feature type="chain" id="PRO_5046490853" evidence="3">
    <location>
        <begin position="23"/>
        <end position="775"/>
    </location>
</feature>
<keyword evidence="3" id="KW-0732">Signal</keyword>
<feature type="compositionally biased region" description="Low complexity" evidence="1">
    <location>
        <begin position="260"/>
        <end position="314"/>
    </location>
</feature>
<feature type="transmembrane region" description="Helical" evidence="2">
    <location>
        <begin position="735"/>
        <end position="753"/>
    </location>
</feature>
<evidence type="ECO:0000256" key="3">
    <source>
        <dbReference type="SAM" id="SignalP"/>
    </source>
</evidence>
<organism evidence="4 5">
    <name type="scientific">Actinomyces lilanjuaniae</name>
    <dbReference type="NCBI Taxonomy" id="2321394"/>
    <lineage>
        <taxon>Bacteria</taxon>
        <taxon>Bacillati</taxon>
        <taxon>Actinomycetota</taxon>
        <taxon>Actinomycetes</taxon>
        <taxon>Actinomycetales</taxon>
        <taxon>Actinomycetaceae</taxon>
        <taxon>Actinomyces</taxon>
    </lineage>
</organism>
<feature type="region of interest" description="Disordered" evidence="1">
    <location>
        <begin position="515"/>
        <end position="565"/>
    </location>
</feature>
<evidence type="ECO:0000256" key="2">
    <source>
        <dbReference type="SAM" id="Phobius"/>
    </source>
</evidence>
<reference evidence="4 5" key="1">
    <citation type="submission" date="2018-09" db="EMBL/GenBank/DDBJ databases">
        <authorList>
            <person name="Li J."/>
        </authorList>
    </citation>
    <scope>NUCLEOTIDE SEQUENCE [LARGE SCALE GENOMIC DNA]</scope>
    <source>
        <strain evidence="4 5">2129</strain>
    </source>
</reference>
<feature type="signal peptide" evidence="3">
    <location>
        <begin position="1"/>
        <end position="22"/>
    </location>
</feature>
<proteinExistence type="predicted"/>
<dbReference type="Proteomes" id="UP000273001">
    <property type="component" value="Chromosome"/>
</dbReference>
<dbReference type="InterPro" id="IPR046112">
    <property type="entry name" value="DUF6049"/>
</dbReference>
<dbReference type="Pfam" id="PF19516">
    <property type="entry name" value="DUF6049"/>
    <property type="match status" value="1"/>
</dbReference>
<dbReference type="EMBL" id="CP032514">
    <property type="protein sequence ID" value="AYD90673.1"/>
    <property type="molecule type" value="Genomic_DNA"/>
</dbReference>
<feature type="region of interest" description="Disordered" evidence="1">
    <location>
        <begin position="258"/>
        <end position="314"/>
    </location>
</feature>
<evidence type="ECO:0000313" key="4">
    <source>
        <dbReference type="EMBL" id="AYD90673.1"/>
    </source>
</evidence>
<keyword evidence="2" id="KW-0472">Membrane</keyword>
<sequence>MTALTALSLLTLVLAPASALSAAAPTSPAPVSAASVALPSEVELVSGQVTLSIDALAPEVIHDGEDLLVTGTIANGTDETLSGSSLVVQIQEGTEVTFETLSLWLANERDTSLSSPSTTRLPQLQPGQTSSFSVTVNSENLPLSARDQWGPRGVQVALTDGGATVAEDRSIIVWDSSSSVDAARVTTVIPVTASAEELMVLTLPASAADDSSAAEVTVTEVQQRVQALLELAGDGVVLAVDPALLEALGVDAGSFQGDLASSTPPDTTGTATAPSTPHTGQPSGPSPAAASPSAAPTADPSATPSGSSSAPTAPASLTAALTRAIANGDVATLPWDDADTAALSHLGETNLLTTSVQRSQSSAVAGAGADPTLAWPVSSQLDAQTLEALPDSVTTIVAPVGSVPVTQDLTYTPSGTTTIGSRTILVPDEPASLTLAGQLPEPLDDQELSDLDTRQLLRARTAIFTRQAPSVGRDLVITLDRASAAAVEPEVLAQRLAALRDTSWVTAQDLETLRSRTVEKGGTGETGSARSSASPDPSGSGSRDSGDVARTDPPEQVSDSDEITSGILSEAYRSGGRLDSIASVLSDPRAALGRASDLASIVSSASWRSNPQARRAYLDSAVAAGDSVVDALSAAPSSTINIISSEADLPVRIVSTLSQEATLQVRLVSDSQRLQMPDSVTVTVPARSQVTTTVPVTAVGSGDVDLTIEVLADDGTAVGTPTTVHMQVRAAWESVGTWVVGGVLALVLVSGVTRTVRRGRRTVTPTIPAPAQEKA</sequence>
<feature type="compositionally biased region" description="Low complexity" evidence="1">
    <location>
        <begin position="112"/>
        <end position="122"/>
    </location>
</feature>
<name>A0ABN5PQK9_9ACTO</name>
<feature type="region of interest" description="Disordered" evidence="1">
    <location>
        <begin position="112"/>
        <end position="132"/>
    </location>
</feature>
<feature type="compositionally biased region" description="Low complexity" evidence="1">
    <location>
        <begin position="527"/>
        <end position="543"/>
    </location>
</feature>
<keyword evidence="2" id="KW-0812">Transmembrane</keyword>
<protein>
    <submittedName>
        <fullName evidence="4">Conjugal transfer protein</fullName>
    </submittedName>
</protein>
<feature type="compositionally biased region" description="Basic and acidic residues" evidence="1">
    <location>
        <begin position="544"/>
        <end position="553"/>
    </location>
</feature>
<gene>
    <name evidence="4" type="ORF">D5R93_12890</name>
</gene>
<evidence type="ECO:0000313" key="5">
    <source>
        <dbReference type="Proteomes" id="UP000273001"/>
    </source>
</evidence>
<accession>A0ABN5PQK9</accession>
<keyword evidence="2" id="KW-1133">Transmembrane helix</keyword>
<keyword evidence="5" id="KW-1185">Reference proteome</keyword>